<dbReference type="OrthoDB" id="5106882at2759"/>
<keyword evidence="3" id="KW-1185">Reference proteome</keyword>
<sequence>MSTPLISDVDRSLILSALGRLMASRYAFIGALADINEAISLTRQAVDTPSVKVAVSSQRRGDLAVLLQQRFLRTKAEPDLEESTRLSKRAMEILPDGHHDLSKH</sequence>
<feature type="region of interest" description="Disordered" evidence="1">
    <location>
        <begin position="82"/>
        <end position="104"/>
    </location>
</feature>
<evidence type="ECO:0000313" key="3">
    <source>
        <dbReference type="Proteomes" id="UP000277212"/>
    </source>
</evidence>
<gene>
    <name evidence="2" type="ORF">CDV36_003245</name>
</gene>
<organism evidence="2 3">
    <name type="scientific">Fusarium kuroshium</name>
    <dbReference type="NCBI Taxonomy" id="2010991"/>
    <lineage>
        <taxon>Eukaryota</taxon>
        <taxon>Fungi</taxon>
        <taxon>Dikarya</taxon>
        <taxon>Ascomycota</taxon>
        <taxon>Pezizomycotina</taxon>
        <taxon>Sordariomycetes</taxon>
        <taxon>Hypocreomycetidae</taxon>
        <taxon>Hypocreales</taxon>
        <taxon>Nectriaceae</taxon>
        <taxon>Fusarium</taxon>
        <taxon>Fusarium solani species complex</taxon>
    </lineage>
</organism>
<protein>
    <submittedName>
        <fullName evidence="2">Uncharacterized protein</fullName>
    </submittedName>
</protein>
<evidence type="ECO:0000256" key="1">
    <source>
        <dbReference type="SAM" id="MobiDB-lite"/>
    </source>
</evidence>
<dbReference type="AlphaFoldDB" id="A0A3M2SHM8"/>
<proteinExistence type="predicted"/>
<dbReference type="Proteomes" id="UP000277212">
    <property type="component" value="Unassembled WGS sequence"/>
</dbReference>
<reference evidence="2 3" key="1">
    <citation type="submission" date="2017-06" db="EMBL/GenBank/DDBJ databases">
        <title>Comparative genomic analysis of Ambrosia Fusariam Clade fungi.</title>
        <authorList>
            <person name="Stajich J.E."/>
            <person name="Carrillo J."/>
            <person name="Kijimoto T."/>
            <person name="Eskalen A."/>
            <person name="O'Donnell K."/>
            <person name="Kasson M."/>
        </authorList>
    </citation>
    <scope>NUCLEOTIDE SEQUENCE [LARGE SCALE GENOMIC DNA]</scope>
    <source>
        <strain evidence="2">UCR3666</strain>
    </source>
</reference>
<name>A0A3M2SHM8_9HYPO</name>
<evidence type="ECO:0000313" key="2">
    <source>
        <dbReference type="EMBL" id="RMJ17053.1"/>
    </source>
</evidence>
<comment type="caution">
    <text evidence="2">The sequence shown here is derived from an EMBL/GenBank/DDBJ whole genome shotgun (WGS) entry which is preliminary data.</text>
</comment>
<dbReference type="EMBL" id="NKUJ01000038">
    <property type="protein sequence ID" value="RMJ17053.1"/>
    <property type="molecule type" value="Genomic_DNA"/>
</dbReference>
<accession>A0A3M2SHM8</accession>